<sequence>MPKEDVARAIVIWLLSLAKEATRRIGVRLTLTPEPGVGTTVELAFRAPAGTSPPPPPGRPPPGVFGPLALRFPQPLGSSHTLMALTPGTQSSKISADR</sequence>
<reference evidence="2" key="1">
    <citation type="journal article" date="2021" name="Microbiology">
        <title>Metagenomic Analysis of the Microbial Community in the Underground Coal Fire Area (Kemerovo Region, Russia) Revealed Predominance of Thermophilic Members of the Phyla Deinococcus-thermus, Aquificae, and Firmicutes.</title>
        <authorList>
            <person name="Kadnikov V."/>
            <person name="Mardanov A.V."/>
            <person name="Beletsky A.V."/>
            <person name="Karnachuk O.V."/>
            <person name="Ravin N.V."/>
        </authorList>
    </citation>
    <scope>NUCLEOTIDE SEQUENCE</scope>
    <source>
        <strain evidence="2">RBS10-49</strain>
    </source>
</reference>
<dbReference type="EMBL" id="JAHHQF010000054">
    <property type="protein sequence ID" value="MBT9282332.1"/>
    <property type="molecule type" value="Genomic_DNA"/>
</dbReference>
<organism evidence="2 3">
    <name type="scientific">Hydrogenibacillus schlegelii</name>
    <name type="common">Bacillus schlegelii</name>
    <dbReference type="NCBI Taxonomy" id="1484"/>
    <lineage>
        <taxon>Bacteria</taxon>
        <taxon>Bacillati</taxon>
        <taxon>Bacillota</taxon>
        <taxon>Bacilli</taxon>
        <taxon>Bacillales</taxon>
        <taxon>Bacillales Family X. Incertae Sedis</taxon>
        <taxon>Hydrogenibacillus</taxon>
    </lineage>
</organism>
<evidence type="ECO:0000313" key="2">
    <source>
        <dbReference type="EMBL" id="MBT9282332.1"/>
    </source>
</evidence>
<gene>
    <name evidence="2" type="ORF">KM312_06710</name>
</gene>
<comment type="caution">
    <text evidence="2">The sequence shown here is derived from an EMBL/GenBank/DDBJ whole genome shotgun (WGS) entry which is preliminary data.</text>
</comment>
<name>A0A947CWD9_HYDSH</name>
<dbReference type="AlphaFoldDB" id="A0A947CWD9"/>
<protein>
    <submittedName>
        <fullName evidence="2">Uncharacterized protein</fullName>
    </submittedName>
</protein>
<dbReference type="Proteomes" id="UP000748108">
    <property type="component" value="Unassembled WGS sequence"/>
</dbReference>
<evidence type="ECO:0000256" key="1">
    <source>
        <dbReference type="SAM" id="MobiDB-lite"/>
    </source>
</evidence>
<accession>A0A947CWD9</accession>
<evidence type="ECO:0000313" key="3">
    <source>
        <dbReference type="Proteomes" id="UP000748108"/>
    </source>
</evidence>
<feature type="region of interest" description="Disordered" evidence="1">
    <location>
        <begin position="78"/>
        <end position="98"/>
    </location>
</feature>
<proteinExistence type="predicted"/>